<name>A0A8J6T8N9_9DELT</name>
<comment type="caution">
    <text evidence="4">The sequence shown here is derived from an EMBL/GenBank/DDBJ whole genome shotgun (WGS) entry which is preliminary data.</text>
</comment>
<sequence>MSYASLPEKFHHEKFDRVISEFIKILGHEHVYTDEKKMRRFASFLISASIEDHMPSAAIFPERAEQVREIVKICDRYKVPLWVSSTGRNIGYGAMAPCKKGSVILSLRRMRRIIEINEDLCYAFVEPGVTYKQLYDNIKENDYKLWLNIPTGPTPIAGPVGTSIDRGTGYTPYGDNFENVCGMEIILPDGEVVKTGMGGIPNSTCWQLYKWGYGPYLDGIFSQSNFGICVKMGVWLMPEPAAFRPFAITFPTDEDLAGLVDTLRPLRLANVIPNSCSIAPSYGEDYAGVWNIYAALYGYPEQIAVNWKIVTEAFSKFEGVSFLTKEQLGENPSFQIRANLMKGVVPAKPYSKFNHANWFVPIVPSQGKHVLKQKMLADEIIKSYGFSYNAELIVGSRSMHHVMEIPFNKKSAKSVKKSIECYLALIRVFAQNGYGLYRTNIAFMDAVGATYGPTIQNVFKKIKMALDPNGIVSPGKAGIVL</sequence>
<dbReference type="PROSITE" id="PS51387">
    <property type="entry name" value="FAD_PCMH"/>
    <property type="match status" value="1"/>
</dbReference>
<dbReference type="EMBL" id="JACNJD010000232">
    <property type="protein sequence ID" value="MBC8177728.1"/>
    <property type="molecule type" value="Genomic_DNA"/>
</dbReference>
<reference evidence="4 5" key="1">
    <citation type="submission" date="2020-08" db="EMBL/GenBank/DDBJ databases">
        <title>Bridging the membrane lipid divide: bacteria of the FCB group superphylum have the potential to synthesize archaeal ether lipids.</title>
        <authorList>
            <person name="Villanueva L."/>
            <person name="Von Meijenfeldt F.A.B."/>
            <person name="Westbye A.B."/>
            <person name="Yadav S."/>
            <person name="Hopmans E.C."/>
            <person name="Dutilh B.E."/>
            <person name="Sinninghe Damste J.S."/>
        </authorList>
    </citation>
    <scope>NUCLEOTIDE SEQUENCE [LARGE SCALE GENOMIC DNA]</scope>
    <source>
        <strain evidence="4">NIOZ-UU27</strain>
    </source>
</reference>
<dbReference type="InterPro" id="IPR006094">
    <property type="entry name" value="Oxid_FAD_bind_N"/>
</dbReference>
<dbReference type="InterPro" id="IPR016169">
    <property type="entry name" value="FAD-bd_PCMH_sub2"/>
</dbReference>
<dbReference type="InterPro" id="IPR016166">
    <property type="entry name" value="FAD-bd_PCMH"/>
</dbReference>
<dbReference type="Gene3D" id="3.30.465.10">
    <property type="match status" value="1"/>
</dbReference>
<dbReference type="PANTHER" id="PTHR11748">
    <property type="entry name" value="D-LACTATE DEHYDROGENASE"/>
    <property type="match status" value="1"/>
</dbReference>
<keyword evidence="1" id="KW-0285">Flavoprotein</keyword>
<organism evidence="4 5">
    <name type="scientific">Candidatus Desulfacyla euxinica</name>
    <dbReference type="NCBI Taxonomy" id="2841693"/>
    <lineage>
        <taxon>Bacteria</taxon>
        <taxon>Deltaproteobacteria</taxon>
        <taxon>Candidatus Desulfacyla</taxon>
    </lineage>
</organism>
<dbReference type="Proteomes" id="UP000650524">
    <property type="component" value="Unassembled WGS sequence"/>
</dbReference>
<dbReference type="InterPro" id="IPR016171">
    <property type="entry name" value="Vanillyl_alc_oxidase_C-sub2"/>
</dbReference>
<dbReference type="GO" id="GO:0008720">
    <property type="term" value="F:D-lactate dehydrogenase (NAD+) activity"/>
    <property type="evidence" value="ECO:0007669"/>
    <property type="project" value="TreeGrafter"/>
</dbReference>
<dbReference type="Pfam" id="PF01565">
    <property type="entry name" value="FAD_binding_4"/>
    <property type="match status" value="1"/>
</dbReference>
<dbReference type="Gene3D" id="1.10.45.10">
    <property type="entry name" value="Vanillyl-alcohol Oxidase, Chain A, domain 4"/>
    <property type="match status" value="1"/>
</dbReference>
<dbReference type="SUPFAM" id="SSF56176">
    <property type="entry name" value="FAD-binding/transporter-associated domain-like"/>
    <property type="match status" value="1"/>
</dbReference>
<keyword evidence="2" id="KW-0274">FAD</keyword>
<proteinExistence type="predicted"/>
<gene>
    <name evidence="4" type="ORF">H8E19_10020</name>
</gene>
<evidence type="ECO:0000256" key="2">
    <source>
        <dbReference type="ARBA" id="ARBA00022827"/>
    </source>
</evidence>
<evidence type="ECO:0000313" key="4">
    <source>
        <dbReference type="EMBL" id="MBC8177728.1"/>
    </source>
</evidence>
<evidence type="ECO:0000256" key="1">
    <source>
        <dbReference type="ARBA" id="ARBA00022630"/>
    </source>
</evidence>
<dbReference type="PANTHER" id="PTHR11748:SF114">
    <property type="entry name" value="ARYL-ALCOHOL OXIDASE VANILLYL-ALCOHOL OXIDASE (AFU_ORTHOLOGUE AFUA_3G09500)-RELATED"/>
    <property type="match status" value="1"/>
</dbReference>
<dbReference type="InterPro" id="IPR016164">
    <property type="entry name" value="FAD-linked_Oxase-like_C"/>
</dbReference>
<evidence type="ECO:0000259" key="3">
    <source>
        <dbReference type="PROSITE" id="PS51387"/>
    </source>
</evidence>
<protein>
    <submittedName>
        <fullName evidence="4">FAD-binding oxidoreductase</fullName>
    </submittedName>
</protein>
<dbReference type="GO" id="GO:0004458">
    <property type="term" value="F:D-lactate dehydrogenase (cytochrome) activity"/>
    <property type="evidence" value="ECO:0007669"/>
    <property type="project" value="TreeGrafter"/>
</dbReference>
<feature type="domain" description="FAD-binding PCMH-type" evidence="3">
    <location>
        <begin position="51"/>
        <end position="239"/>
    </location>
</feature>
<dbReference type="GO" id="GO:0071949">
    <property type="term" value="F:FAD binding"/>
    <property type="evidence" value="ECO:0007669"/>
    <property type="project" value="InterPro"/>
</dbReference>
<accession>A0A8J6T8N9</accession>
<dbReference type="Gene3D" id="3.40.462.10">
    <property type="entry name" value="FAD-linked oxidases, C-terminal domain"/>
    <property type="match status" value="2"/>
</dbReference>
<dbReference type="SUPFAM" id="SSF55103">
    <property type="entry name" value="FAD-linked oxidases, C-terminal domain"/>
    <property type="match status" value="1"/>
</dbReference>
<dbReference type="InterPro" id="IPR036318">
    <property type="entry name" value="FAD-bd_PCMH-like_sf"/>
</dbReference>
<dbReference type="InterPro" id="IPR016170">
    <property type="entry name" value="Cytok_DH_C_sf"/>
</dbReference>
<dbReference type="InterPro" id="IPR016167">
    <property type="entry name" value="FAD-bd_PCMH_sub1"/>
</dbReference>
<dbReference type="Gene3D" id="3.30.43.10">
    <property type="entry name" value="Uridine Diphospho-n-acetylenolpyruvylglucosamine Reductase, domain 2"/>
    <property type="match status" value="1"/>
</dbReference>
<dbReference type="GO" id="GO:1903457">
    <property type="term" value="P:lactate catabolic process"/>
    <property type="evidence" value="ECO:0007669"/>
    <property type="project" value="TreeGrafter"/>
</dbReference>
<evidence type="ECO:0000313" key="5">
    <source>
        <dbReference type="Proteomes" id="UP000650524"/>
    </source>
</evidence>
<dbReference type="AlphaFoldDB" id="A0A8J6T8N9"/>